<feature type="signal peptide" evidence="2">
    <location>
        <begin position="1"/>
        <end position="20"/>
    </location>
</feature>
<dbReference type="EMBL" id="HP429112">
    <property type="protein sequence ID" value="ADN23507.1"/>
    <property type="molecule type" value="mRNA"/>
</dbReference>
<name>E2J6R9_HYARU</name>
<evidence type="ECO:0000256" key="2">
    <source>
        <dbReference type="SAM" id="SignalP"/>
    </source>
</evidence>
<keyword evidence="2" id="KW-0732">Signal</keyword>
<feature type="compositionally biased region" description="Acidic residues" evidence="1">
    <location>
        <begin position="36"/>
        <end position="45"/>
    </location>
</feature>
<proteinExistence type="evidence at transcript level"/>
<reference evidence="3" key="1">
    <citation type="journal article" date="2011" name="J. Proteomics">
        <title>An insight into the sialotranscriptome and proteome of the coarse bontlegged tick, Hyalomma marginatum rufipes.</title>
        <authorList>
            <person name="Francischetti I.M."/>
            <person name="Anderson J.M."/>
            <person name="Manoukis N."/>
            <person name="Pham V.M."/>
            <person name="Ribeiro J.M."/>
        </authorList>
    </citation>
    <scope>NUCLEOTIDE SEQUENCE</scope>
    <source>
        <tissue evidence="3">Salivary gland</tissue>
    </source>
</reference>
<evidence type="ECO:0000313" key="3">
    <source>
        <dbReference type="EMBL" id="ADN23507.1"/>
    </source>
</evidence>
<organism evidence="3">
    <name type="scientific">Hyalomma rufipes</name>
    <name type="common">Tick</name>
    <name type="synonym">Hyalomma marginatum rufipes</name>
    <dbReference type="NCBI Taxonomy" id="72862"/>
    <lineage>
        <taxon>Eukaryota</taxon>
        <taxon>Metazoa</taxon>
        <taxon>Ecdysozoa</taxon>
        <taxon>Arthropoda</taxon>
        <taxon>Chelicerata</taxon>
        <taxon>Arachnida</taxon>
        <taxon>Acari</taxon>
        <taxon>Parasitiformes</taxon>
        <taxon>Ixodida</taxon>
        <taxon>Ixodoidea</taxon>
        <taxon>Ixodidae</taxon>
        <taxon>Hyalomminae</taxon>
        <taxon>Hyalomma</taxon>
    </lineage>
</organism>
<dbReference type="AlphaFoldDB" id="E2J6R9"/>
<feature type="chain" id="PRO_5003159829" evidence="2">
    <location>
        <begin position="21"/>
        <end position="79"/>
    </location>
</feature>
<protein>
    <submittedName>
        <fullName evidence="3">Madanin 3</fullName>
    </submittedName>
</protein>
<feature type="region of interest" description="Disordered" evidence="1">
    <location>
        <begin position="23"/>
        <end position="79"/>
    </location>
</feature>
<evidence type="ECO:0000256" key="1">
    <source>
        <dbReference type="SAM" id="MobiDB-lite"/>
    </source>
</evidence>
<sequence>MSKLLVVLLLVAIVAEMIKAKPNLQSRNGDGVAETSYEEYPDDSTDNSGGSSEGSDKAVPRLPSSGSGHDSDPIPVPVN</sequence>
<accession>E2J6R9</accession>